<evidence type="ECO:0000313" key="3">
    <source>
        <dbReference type="Proteomes" id="UP001209713"/>
    </source>
</evidence>
<dbReference type="RefSeq" id="WP_263529662.1">
    <property type="nucleotide sequence ID" value="NZ_JAOVZB010000002.1"/>
</dbReference>
<dbReference type="InterPro" id="IPR000073">
    <property type="entry name" value="AB_hydrolase_1"/>
</dbReference>
<dbReference type="EMBL" id="JAOVZB010000002">
    <property type="protein sequence ID" value="MCV2402282.1"/>
    <property type="molecule type" value="Genomic_DNA"/>
</dbReference>
<dbReference type="GO" id="GO:0016787">
    <property type="term" value="F:hydrolase activity"/>
    <property type="evidence" value="ECO:0007669"/>
    <property type="project" value="UniProtKB-KW"/>
</dbReference>
<keyword evidence="3" id="KW-1185">Reference proteome</keyword>
<comment type="caution">
    <text evidence="2">The sequence shown here is derived from an EMBL/GenBank/DDBJ whole genome shotgun (WGS) entry which is preliminary data.</text>
</comment>
<evidence type="ECO:0000259" key="1">
    <source>
        <dbReference type="Pfam" id="PF12697"/>
    </source>
</evidence>
<accession>A0ABT2YQV8</accession>
<keyword evidence="2" id="KW-0378">Hydrolase</keyword>
<proteinExistence type="predicted"/>
<dbReference type="Proteomes" id="UP001209713">
    <property type="component" value="Unassembled WGS sequence"/>
</dbReference>
<evidence type="ECO:0000313" key="2">
    <source>
        <dbReference type="EMBL" id="MCV2402282.1"/>
    </source>
</evidence>
<dbReference type="InterPro" id="IPR029058">
    <property type="entry name" value="AB_hydrolase_fold"/>
</dbReference>
<name>A0ABT2YQV8_9GAMM</name>
<gene>
    <name evidence="2" type="ORF">OFY17_05205</name>
</gene>
<dbReference type="Pfam" id="PF12697">
    <property type="entry name" value="Abhydrolase_6"/>
    <property type="match status" value="1"/>
</dbReference>
<reference evidence="2 3" key="1">
    <citation type="submission" date="2022-10" db="EMBL/GenBank/DDBJ databases">
        <title>Marinomonas transparenta sp. nov. and Marinomonas sargassi sp. nov., isolated from marine alga (Sargassum natans (L.) Gaillon).</title>
        <authorList>
            <person name="Wang Y."/>
        </authorList>
    </citation>
    <scope>NUCLEOTIDE SEQUENCE [LARGE SCALE GENOMIC DNA]</scope>
    <source>
        <strain evidence="2 3">C2222</strain>
    </source>
</reference>
<dbReference type="InterPro" id="IPR050266">
    <property type="entry name" value="AB_hydrolase_sf"/>
</dbReference>
<sequence length="248" mass="27358">MTEDESLVMIHGLLGSLSYFEPTKYLSGMTTYLPDMYCYGDSSCLDNLSLQDQADYIEKVIMEDTKQPVWLLGHSVGGAVAVLLASKAPNLVKGIISVEGNFTLNDAFWCQKIANMDSEAWSIEYDRMRSSPENWLKESDIAVTPERAAWANEILNYQTALSIQKVAKAVISSTGSADYESKLESLKNSKIPMHLIAGEFSVEGWDVPKSFMGTAVSSTIMEKAGHMMMLEQPKAFCAIVQKIINGSI</sequence>
<organism evidence="2 3">
    <name type="scientific">Marinomonas sargassi</name>
    <dbReference type="NCBI Taxonomy" id="2984494"/>
    <lineage>
        <taxon>Bacteria</taxon>
        <taxon>Pseudomonadati</taxon>
        <taxon>Pseudomonadota</taxon>
        <taxon>Gammaproteobacteria</taxon>
        <taxon>Oceanospirillales</taxon>
        <taxon>Oceanospirillaceae</taxon>
        <taxon>Marinomonas</taxon>
    </lineage>
</organism>
<feature type="domain" description="AB hydrolase-1" evidence="1">
    <location>
        <begin position="7"/>
        <end position="238"/>
    </location>
</feature>
<dbReference type="SUPFAM" id="SSF53474">
    <property type="entry name" value="alpha/beta-Hydrolases"/>
    <property type="match status" value="1"/>
</dbReference>
<dbReference type="PANTHER" id="PTHR43798">
    <property type="entry name" value="MONOACYLGLYCEROL LIPASE"/>
    <property type="match status" value="1"/>
</dbReference>
<protein>
    <submittedName>
        <fullName evidence="2">Alpha/beta hydrolase</fullName>
    </submittedName>
</protein>
<dbReference type="Gene3D" id="3.40.50.1820">
    <property type="entry name" value="alpha/beta hydrolase"/>
    <property type="match status" value="1"/>
</dbReference>